<feature type="chain" id="PRO_5044746430" evidence="1">
    <location>
        <begin position="18"/>
        <end position="106"/>
    </location>
</feature>
<dbReference type="SUPFAM" id="SSF53756">
    <property type="entry name" value="UDP-Glycosyltransferase/glycogen phosphorylase"/>
    <property type="match status" value="1"/>
</dbReference>
<organism evidence="2 3">
    <name type="scientific">Cryptolaemus montrouzieri</name>
    <dbReference type="NCBI Taxonomy" id="559131"/>
    <lineage>
        <taxon>Eukaryota</taxon>
        <taxon>Metazoa</taxon>
        <taxon>Ecdysozoa</taxon>
        <taxon>Arthropoda</taxon>
        <taxon>Hexapoda</taxon>
        <taxon>Insecta</taxon>
        <taxon>Pterygota</taxon>
        <taxon>Neoptera</taxon>
        <taxon>Endopterygota</taxon>
        <taxon>Coleoptera</taxon>
        <taxon>Polyphaga</taxon>
        <taxon>Cucujiformia</taxon>
        <taxon>Coccinelloidea</taxon>
        <taxon>Coccinellidae</taxon>
        <taxon>Scymninae</taxon>
        <taxon>Scymnini</taxon>
        <taxon>Cryptolaemus</taxon>
    </lineage>
</organism>
<accession>A0ABD2PBI6</accession>
<proteinExistence type="predicted"/>
<sequence>MLIFTLLFTLLYSEVNSARILGWFVCPSISHQSVFQPIWRELSLRGHEVTVITSDPLNDPTLKNLTEIDVKFSYKLWKEIDISHMRREIRSAFEIEYYYQKLSKEQ</sequence>
<evidence type="ECO:0000313" key="3">
    <source>
        <dbReference type="Proteomes" id="UP001516400"/>
    </source>
</evidence>
<evidence type="ECO:0000256" key="1">
    <source>
        <dbReference type="SAM" id="SignalP"/>
    </source>
</evidence>
<protein>
    <submittedName>
        <fullName evidence="2">Uncharacterized protein</fullName>
    </submittedName>
</protein>
<keyword evidence="3" id="KW-1185">Reference proteome</keyword>
<dbReference type="AlphaFoldDB" id="A0ABD2PBI6"/>
<gene>
    <name evidence="2" type="ORF">HHI36_002731</name>
</gene>
<feature type="signal peptide" evidence="1">
    <location>
        <begin position="1"/>
        <end position="17"/>
    </location>
</feature>
<evidence type="ECO:0000313" key="2">
    <source>
        <dbReference type="EMBL" id="KAL3288283.1"/>
    </source>
</evidence>
<reference evidence="2 3" key="1">
    <citation type="journal article" date="2021" name="BMC Biol.">
        <title>Horizontally acquired antibacterial genes associated with adaptive radiation of ladybird beetles.</title>
        <authorList>
            <person name="Li H.S."/>
            <person name="Tang X.F."/>
            <person name="Huang Y.H."/>
            <person name="Xu Z.Y."/>
            <person name="Chen M.L."/>
            <person name="Du X.Y."/>
            <person name="Qiu B.Y."/>
            <person name="Chen P.T."/>
            <person name="Zhang W."/>
            <person name="Slipinski A."/>
            <person name="Escalona H.E."/>
            <person name="Waterhouse R.M."/>
            <person name="Zwick A."/>
            <person name="Pang H."/>
        </authorList>
    </citation>
    <scope>NUCLEOTIDE SEQUENCE [LARGE SCALE GENOMIC DNA]</scope>
    <source>
        <strain evidence="2">SYSU2018</strain>
    </source>
</reference>
<name>A0ABD2PBI6_9CUCU</name>
<dbReference type="Proteomes" id="UP001516400">
    <property type="component" value="Unassembled WGS sequence"/>
</dbReference>
<comment type="caution">
    <text evidence="2">The sequence shown here is derived from an EMBL/GenBank/DDBJ whole genome shotgun (WGS) entry which is preliminary data.</text>
</comment>
<dbReference type="EMBL" id="JABFTP020000185">
    <property type="protein sequence ID" value="KAL3288283.1"/>
    <property type="molecule type" value="Genomic_DNA"/>
</dbReference>
<keyword evidence="1" id="KW-0732">Signal</keyword>